<comment type="similarity">
    <text evidence="4">Belongs to the class I-like SAM-binding methyltransferase superfamily. Cation-dependent O-methyltransferase family.</text>
</comment>
<protein>
    <recommendedName>
        <fullName evidence="4">tRNA 5-hydroxyuridine methyltransferase</fullName>
        <ecNumber evidence="4">2.1.1.-</ecNumber>
    </recommendedName>
    <alternativeName>
        <fullName evidence="4">ho5U methyltransferase</fullName>
    </alternativeName>
</protein>
<dbReference type="EC" id="2.1.1.-" evidence="4"/>
<keyword evidence="6" id="KW-1185">Reference proteome</keyword>
<dbReference type="HAMAP" id="MF_02217">
    <property type="entry name" value="TrmR_methyltr"/>
    <property type="match status" value="1"/>
</dbReference>
<keyword evidence="3 4" id="KW-0949">S-adenosyl-L-methionine</keyword>
<comment type="catalytic activity">
    <reaction evidence="4">
        <text>5-hydroxyuridine(34) in tRNA + S-adenosyl-L-methionine = 5-methoxyuridine(34) in tRNA + S-adenosyl-L-homocysteine + H(+)</text>
        <dbReference type="Rhea" id="RHEA:60524"/>
        <dbReference type="Rhea" id="RHEA-COMP:13381"/>
        <dbReference type="Rhea" id="RHEA-COMP:15591"/>
        <dbReference type="ChEBI" id="CHEBI:15378"/>
        <dbReference type="ChEBI" id="CHEBI:57856"/>
        <dbReference type="ChEBI" id="CHEBI:59789"/>
        <dbReference type="ChEBI" id="CHEBI:136877"/>
        <dbReference type="ChEBI" id="CHEBI:143860"/>
    </reaction>
</comment>
<dbReference type="RefSeq" id="WP_205182737.1">
    <property type="nucleotide sequence ID" value="NZ_JAFBFC010000001.1"/>
</dbReference>
<evidence type="ECO:0000256" key="1">
    <source>
        <dbReference type="ARBA" id="ARBA00022603"/>
    </source>
</evidence>
<name>A0ABS2QPP9_9BACI</name>
<feature type="binding site" evidence="4">
    <location>
        <position position="66"/>
    </location>
    <ligand>
        <name>S-adenosyl-L-methionine</name>
        <dbReference type="ChEBI" id="CHEBI:59789"/>
    </ligand>
</feature>
<dbReference type="InterPro" id="IPR002935">
    <property type="entry name" value="SAM_O-MeTrfase"/>
</dbReference>
<keyword evidence="4" id="KW-0460">Magnesium</keyword>
<dbReference type="PROSITE" id="PS51682">
    <property type="entry name" value="SAM_OMT_I"/>
    <property type="match status" value="1"/>
</dbReference>
<keyword evidence="4" id="KW-0819">tRNA processing</keyword>
<evidence type="ECO:0000256" key="2">
    <source>
        <dbReference type="ARBA" id="ARBA00022679"/>
    </source>
</evidence>
<feature type="binding site" evidence="4">
    <location>
        <begin position="111"/>
        <end position="112"/>
    </location>
    <ligand>
        <name>S-adenosyl-L-methionine</name>
        <dbReference type="ChEBI" id="CHEBI:59789"/>
    </ligand>
</feature>
<dbReference type="SUPFAM" id="SSF53335">
    <property type="entry name" value="S-adenosyl-L-methionine-dependent methyltransferases"/>
    <property type="match status" value="1"/>
</dbReference>
<feature type="binding site" evidence="4">
    <location>
        <position position="158"/>
    </location>
    <ligand>
        <name>Mg(2+)</name>
        <dbReference type="ChEBI" id="CHEBI:18420"/>
    </ligand>
</feature>
<dbReference type="Pfam" id="PF01596">
    <property type="entry name" value="Methyltransf_3"/>
    <property type="match status" value="1"/>
</dbReference>
<dbReference type="InterPro" id="IPR050362">
    <property type="entry name" value="Cation-dep_OMT"/>
</dbReference>
<accession>A0ABS2QPP9</accession>
<organism evidence="5 6">
    <name type="scientific">Priestia iocasae</name>
    <dbReference type="NCBI Taxonomy" id="2291674"/>
    <lineage>
        <taxon>Bacteria</taxon>
        <taxon>Bacillati</taxon>
        <taxon>Bacillota</taxon>
        <taxon>Bacilli</taxon>
        <taxon>Bacillales</taxon>
        <taxon>Bacillaceae</taxon>
        <taxon>Priestia</taxon>
    </lineage>
</organism>
<dbReference type="PANTHER" id="PTHR10509:SF14">
    <property type="entry name" value="CAFFEOYL-COA O-METHYLTRANSFERASE 3-RELATED"/>
    <property type="match status" value="1"/>
</dbReference>
<dbReference type="InterPro" id="IPR029063">
    <property type="entry name" value="SAM-dependent_MTases_sf"/>
</dbReference>
<feature type="binding site" evidence="4">
    <location>
        <position position="36"/>
    </location>
    <ligand>
        <name>S-adenosyl-L-methionine</name>
        <dbReference type="ChEBI" id="CHEBI:59789"/>
    </ligand>
</feature>
<dbReference type="PANTHER" id="PTHR10509">
    <property type="entry name" value="O-METHYLTRANSFERASE-RELATED"/>
    <property type="match status" value="1"/>
</dbReference>
<evidence type="ECO:0000313" key="5">
    <source>
        <dbReference type="EMBL" id="MBM7701426.1"/>
    </source>
</evidence>
<keyword evidence="1 4" id="KW-0489">Methyltransferase</keyword>
<evidence type="ECO:0000256" key="4">
    <source>
        <dbReference type="HAMAP-Rule" id="MF_02217"/>
    </source>
</evidence>
<feature type="binding site" evidence="4">
    <location>
        <position position="83"/>
    </location>
    <ligand>
        <name>S-adenosyl-L-methionine</name>
        <dbReference type="ChEBI" id="CHEBI:59789"/>
    </ligand>
</feature>
<comment type="function">
    <text evidence="4">Catalyzes the methylation of 5-hydroxyuridine (ho5U) to form 5-methoxyuridine (mo5U) at position 34 in tRNAs.</text>
</comment>
<dbReference type="Gene3D" id="3.40.50.150">
    <property type="entry name" value="Vaccinia Virus protein VP39"/>
    <property type="match status" value="1"/>
</dbReference>
<dbReference type="CDD" id="cd02440">
    <property type="entry name" value="AdoMet_MTases"/>
    <property type="match status" value="1"/>
</dbReference>
<feature type="binding site" evidence="4">
    <location>
        <position position="131"/>
    </location>
    <ligand>
        <name>S-adenosyl-L-methionine</name>
        <dbReference type="ChEBI" id="CHEBI:59789"/>
    </ligand>
</feature>
<sequence length="217" mass="24918">MLLQNVEHYVEQLIPKRNELIEEMEHYAQEHGVPIMELIGIETLLQLLRLYNPERILEIGTAIGYSAIRMVTALPDTKVVTVERDEERYEKALHFIERANKANQIHTLFGDAFDLHEQIVAEGPYDTVFIDAAKGQYQRFFELYVPLLKEGGVIISDNVLFKGYVAQDVEEIKTRGARSLTRKLQAYNEWLMNHPGFYTTILPIGDGIAISIKRGDK</sequence>
<dbReference type="InterPro" id="IPR043675">
    <property type="entry name" value="TrmR_methyltr"/>
</dbReference>
<keyword evidence="2 4" id="KW-0808">Transferase</keyword>
<comment type="subunit">
    <text evidence="4">Homodimer.</text>
</comment>
<comment type="caution">
    <text evidence="5">The sequence shown here is derived from an EMBL/GenBank/DDBJ whole genome shotgun (WGS) entry which is preliminary data.</text>
</comment>
<keyword evidence="4" id="KW-0479">Metal-binding</keyword>
<proteinExistence type="inferred from homology"/>
<feature type="binding site" evidence="4">
    <location>
        <position position="157"/>
    </location>
    <ligand>
        <name>Mg(2+)</name>
        <dbReference type="ChEBI" id="CHEBI:18420"/>
    </ligand>
</feature>
<feature type="binding site" evidence="4">
    <location>
        <position position="131"/>
    </location>
    <ligand>
        <name>Mg(2+)</name>
        <dbReference type="ChEBI" id="CHEBI:18420"/>
    </ligand>
</feature>
<reference evidence="5 6" key="1">
    <citation type="submission" date="2021-01" db="EMBL/GenBank/DDBJ databases">
        <title>Genomic Encyclopedia of Type Strains, Phase IV (KMG-IV): sequencing the most valuable type-strain genomes for metagenomic binning, comparative biology and taxonomic classification.</title>
        <authorList>
            <person name="Goeker M."/>
        </authorList>
    </citation>
    <scope>NUCLEOTIDE SEQUENCE [LARGE SCALE GENOMIC DNA]</scope>
    <source>
        <strain evidence="5 6">DSM 104297</strain>
    </source>
</reference>
<evidence type="ECO:0000256" key="3">
    <source>
        <dbReference type="ARBA" id="ARBA00022691"/>
    </source>
</evidence>
<evidence type="ECO:0000313" key="6">
    <source>
        <dbReference type="Proteomes" id="UP000809829"/>
    </source>
</evidence>
<gene>
    <name evidence="4" type="primary">trmR</name>
    <name evidence="5" type="ORF">JOC83_000252</name>
</gene>
<dbReference type="EMBL" id="JAFBFC010000001">
    <property type="protein sequence ID" value="MBM7701426.1"/>
    <property type="molecule type" value="Genomic_DNA"/>
</dbReference>
<dbReference type="Proteomes" id="UP000809829">
    <property type="component" value="Unassembled WGS sequence"/>
</dbReference>